<dbReference type="SUPFAM" id="SSF54001">
    <property type="entry name" value="Cysteine proteinases"/>
    <property type="match status" value="1"/>
</dbReference>
<reference evidence="3" key="1">
    <citation type="submission" date="2016-07" db="EMBL/GenBank/DDBJ databases">
        <title>Nontailed viruses are major unrecognized killers of bacteria in the ocean.</title>
        <authorList>
            <person name="Kauffman K."/>
            <person name="Hussain F."/>
            <person name="Yang J."/>
            <person name="Arevalo P."/>
            <person name="Brown J."/>
            <person name="Cutler M."/>
            <person name="Kelly L."/>
            <person name="Polz M.F."/>
        </authorList>
    </citation>
    <scope>NUCLEOTIDE SEQUENCE [LARGE SCALE GENOMIC DNA]</scope>
    <source>
        <strain evidence="3">10N.286.55.C1</strain>
    </source>
</reference>
<sequence length="292" mass="33369">MLINDYTENTEFTELTNDLLDIRKISDDIAGICKFVQGNLIHSYWLEHYGVEADPLNKLTEMQTRYAKDLVSLAMLKSGEPSHVFKKPNHRVISICRDFSLLVCAVLRAKGIPARLRSGFATYLAQNHFEDHWVCEYWNQEKGWIAVDAQLDDIHRQILNFEFDPCDVPSSSFILAGRAWKLCHQNAESDENFGFRDFKGLAFIKGSLIRDLYALSKFEMHTWDTGWGILPKFITPISGEWELTLLDELAEVSCSSDSVKALELVKSCNEIRLPSGWDCSQFPTLSELYASL</sequence>
<proteinExistence type="predicted"/>
<dbReference type="Pfam" id="PF01841">
    <property type="entry name" value="Transglut_core"/>
    <property type="match status" value="1"/>
</dbReference>
<dbReference type="EMBL" id="MCSI01000084">
    <property type="protein sequence ID" value="PME68441.1"/>
    <property type="molecule type" value="Genomic_DNA"/>
</dbReference>
<evidence type="ECO:0000313" key="3">
    <source>
        <dbReference type="Proteomes" id="UP000235778"/>
    </source>
</evidence>
<comment type="caution">
    <text evidence="2">The sequence shown here is derived from an EMBL/GenBank/DDBJ whole genome shotgun (WGS) entry which is preliminary data.</text>
</comment>
<feature type="domain" description="Transglutaminase-like" evidence="1">
    <location>
        <begin position="79"/>
        <end position="149"/>
    </location>
</feature>
<accession>A0A2N7C1N1</accession>
<dbReference type="Proteomes" id="UP000235778">
    <property type="component" value="Unassembled WGS sequence"/>
</dbReference>
<name>A0A2N7C1N1_9VIBR</name>
<dbReference type="InterPro" id="IPR002931">
    <property type="entry name" value="Transglutaminase-like"/>
</dbReference>
<evidence type="ECO:0000313" key="2">
    <source>
        <dbReference type="EMBL" id="PME68441.1"/>
    </source>
</evidence>
<gene>
    <name evidence="2" type="ORF">BCV30_22815</name>
</gene>
<dbReference type="AlphaFoldDB" id="A0A2N7C1N1"/>
<dbReference type="Gene3D" id="3.10.620.30">
    <property type="match status" value="1"/>
</dbReference>
<organism evidence="2 3">
    <name type="scientific">Vibrio lentus</name>
    <dbReference type="NCBI Taxonomy" id="136468"/>
    <lineage>
        <taxon>Bacteria</taxon>
        <taxon>Pseudomonadati</taxon>
        <taxon>Pseudomonadota</taxon>
        <taxon>Gammaproteobacteria</taxon>
        <taxon>Vibrionales</taxon>
        <taxon>Vibrionaceae</taxon>
        <taxon>Vibrio</taxon>
    </lineage>
</organism>
<protein>
    <recommendedName>
        <fullName evidence="1">Transglutaminase-like domain-containing protein</fullName>
    </recommendedName>
</protein>
<dbReference type="RefSeq" id="WP_102267106.1">
    <property type="nucleotide sequence ID" value="NZ_MCSH01000092.1"/>
</dbReference>
<dbReference type="InterPro" id="IPR038765">
    <property type="entry name" value="Papain-like_cys_pep_sf"/>
</dbReference>
<evidence type="ECO:0000259" key="1">
    <source>
        <dbReference type="Pfam" id="PF01841"/>
    </source>
</evidence>